<keyword evidence="1" id="KW-0863">Zinc-finger</keyword>
<dbReference type="EMBL" id="VCGU01000459">
    <property type="protein sequence ID" value="TRY61761.1"/>
    <property type="molecule type" value="Genomic_DNA"/>
</dbReference>
<evidence type="ECO:0000259" key="2">
    <source>
        <dbReference type="PROSITE" id="PS50158"/>
    </source>
</evidence>
<dbReference type="SMART" id="SM00343">
    <property type="entry name" value="ZnF_C2HC"/>
    <property type="match status" value="1"/>
</dbReference>
<protein>
    <recommendedName>
        <fullName evidence="2">CCHC-type domain-containing protein</fullName>
    </recommendedName>
</protein>
<dbReference type="Gene3D" id="4.10.60.10">
    <property type="entry name" value="Zinc finger, CCHC-type"/>
    <property type="match status" value="1"/>
</dbReference>
<dbReference type="PROSITE" id="PS50158">
    <property type="entry name" value="ZF_CCHC"/>
    <property type="match status" value="1"/>
</dbReference>
<name>A0A553N8J4_TIGCA</name>
<dbReference type="SUPFAM" id="SSF57756">
    <property type="entry name" value="Retrovirus zinc finger-like domains"/>
    <property type="match status" value="1"/>
</dbReference>
<dbReference type="Pfam" id="PF00098">
    <property type="entry name" value="zf-CCHC"/>
    <property type="match status" value="1"/>
</dbReference>
<evidence type="ECO:0000313" key="4">
    <source>
        <dbReference type="Proteomes" id="UP000318571"/>
    </source>
</evidence>
<keyword evidence="1" id="KW-0479">Metal-binding</keyword>
<feature type="domain" description="CCHC-type" evidence="2">
    <location>
        <begin position="207"/>
        <end position="222"/>
    </location>
</feature>
<dbReference type="InterPro" id="IPR036875">
    <property type="entry name" value="Znf_CCHC_sf"/>
</dbReference>
<dbReference type="AlphaFoldDB" id="A0A553N8J4"/>
<dbReference type="GO" id="GO:0008270">
    <property type="term" value="F:zinc ion binding"/>
    <property type="evidence" value="ECO:0007669"/>
    <property type="project" value="UniProtKB-KW"/>
</dbReference>
<proteinExistence type="predicted"/>
<comment type="caution">
    <text evidence="3">The sequence shown here is derived from an EMBL/GenBank/DDBJ whole genome shotgun (WGS) entry which is preliminary data.</text>
</comment>
<gene>
    <name evidence="3" type="ORF">TCAL_17201</name>
</gene>
<organism evidence="3 4">
    <name type="scientific">Tigriopus californicus</name>
    <name type="common">Marine copepod</name>
    <dbReference type="NCBI Taxonomy" id="6832"/>
    <lineage>
        <taxon>Eukaryota</taxon>
        <taxon>Metazoa</taxon>
        <taxon>Ecdysozoa</taxon>
        <taxon>Arthropoda</taxon>
        <taxon>Crustacea</taxon>
        <taxon>Multicrustacea</taxon>
        <taxon>Hexanauplia</taxon>
        <taxon>Copepoda</taxon>
        <taxon>Harpacticoida</taxon>
        <taxon>Harpacticidae</taxon>
        <taxon>Tigriopus</taxon>
    </lineage>
</organism>
<dbReference type="GO" id="GO:0003676">
    <property type="term" value="F:nucleic acid binding"/>
    <property type="evidence" value="ECO:0007669"/>
    <property type="project" value="InterPro"/>
</dbReference>
<dbReference type="Proteomes" id="UP000318571">
    <property type="component" value="Chromosome 8"/>
</dbReference>
<dbReference type="STRING" id="6832.A0A553N8J4"/>
<evidence type="ECO:0000313" key="3">
    <source>
        <dbReference type="EMBL" id="TRY61761.1"/>
    </source>
</evidence>
<reference evidence="3 4" key="1">
    <citation type="journal article" date="2018" name="Nat. Ecol. Evol.">
        <title>Genomic signatures of mitonuclear coevolution across populations of Tigriopus californicus.</title>
        <authorList>
            <person name="Barreto F.S."/>
            <person name="Watson E.T."/>
            <person name="Lima T.G."/>
            <person name="Willett C.S."/>
            <person name="Edmands S."/>
            <person name="Li W."/>
            <person name="Burton R.S."/>
        </authorList>
    </citation>
    <scope>NUCLEOTIDE SEQUENCE [LARGE SCALE GENOMIC DNA]</scope>
    <source>
        <strain evidence="3 4">San Diego</strain>
    </source>
</reference>
<evidence type="ECO:0000256" key="1">
    <source>
        <dbReference type="PROSITE-ProRule" id="PRU00047"/>
    </source>
</evidence>
<keyword evidence="4" id="KW-1185">Reference proteome</keyword>
<accession>A0A553N8J4</accession>
<sequence>MANARDLVRPETFKAESQTLDDYLDYFESVVGVNEWADAKAAGVLICCLGVGSRLLDDVGAADRGSFATLKASLRNSKAPHRLVEAGELKFMRKGASETPQDFRSRVARKVDVCYGDFAASKKKVLVLDNFVYGLPMEMRNAVLLHHPSKIEDAVTAAMMFDTIRPFNASNKGKPKVLSEPVKNAPFKANDSRESGGNVTNWNTVTCYKCQERGHKASECRNKRRSHVSVIRPVARENIKKSQEKSKKNYDKAYHVEATPVTEKNFVMWLRPAPVARGGSQKLKPPFQGPYLVESVSDKTARISDQTGRCQSVNVDQLKITKVDDPHLGVLRKRGRPRKSGGGM</sequence>
<keyword evidence="1" id="KW-0862">Zinc</keyword>
<dbReference type="InterPro" id="IPR001878">
    <property type="entry name" value="Znf_CCHC"/>
</dbReference>